<reference evidence="1 2" key="1">
    <citation type="journal article" date="2024" name="G3 (Bethesda)">
        <title>Genome assembly of Hibiscus sabdariffa L. provides insights into metabolisms of medicinal natural products.</title>
        <authorList>
            <person name="Kim T."/>
        </authorList>
    </citation>
    <scope>NUCLEOTIDE SEQUENCE [LARGE SCALE GENOMIC DNA]</scope>
    <source>
        <strain evidence="1">TK-2024</strain>
        <tissue evidence="1">Old leaves</tissue>
    </source>
</reference>
<dbReference type="Proteomes" id="UP001472677">
    <property type="component" value="Unassembled WGS sequence"/>
</dbReference>
<organism evidence="1 2">
    <name type="scientific">Hibiscus sabdariffa</name>
    <name type="common">roselle</name>
    <dbReference type="NCBI Taxonomy" id="183260"/>
    <lineage>
        <taxon>Eukaryota</taxon>
        <taxon>Viridiplantae</taxon>
        <taxon>Streptophyta</taxon>
        <taxon>Embryophyta</taxon>
        <taxon>Tracheophyta</taxon>
        <taxon>Spermatophyta</taxon>
        <taxon>Magnoliopsida</taxon>
        <taxon>eudicotyledons</taxon>
        <taxon>Gunneridae</taxon>
        <taxon>Pentapetalae</taxon>
        <taxon>rosids</taxon>
        <taxon>malvids</taxon>
        <taxon>Malvales</taxon>
        <taxon>Malvaceae</taxon>
        <taxon>Malvoideae</taxon>
        <taxon>Hibiscus</taxon>
    </lineage>
</organism>
<proteinExistence type="predicted"/>
<dbReference type="EMBL" id="JBBPBM010000067">
    <property type="protein sequence ID" value="KAK8514467.1"/>
    <property type="molecule type" value="Genomic_DNA"/>
</dbReference>
<keyword evidence="2" id="KW-1185">Reference proteome</keyword>
<comment type="caution">
    <text evidence="1">The sequence shown here is derived from an EMBL/GenBank/DDBJ whole genome shotgun (WGS) entry which is preliminary data.</text>
</comment>
<sequence>MRHETLLLGNIPPRGIDVSLTAYDDSFKWQAPPRDWLCLNIDAAISLPECSGTIVGVFQESSGEWNKGYLSNFFHFENSLFSICPLRV</sequence>
<evidence type="ECO:0000313" key="2">
    <source>
        <dbReference type="Proteomes" id="UP001472677"/>
    </source>
</evidence>
<protein>
    <submittedName>
        <fullName evidence="1">Uncharacterized protein</fullName>
    </submittedName>
</protein>
<accession>A0ABR2C593</accession>
<gene>
    <name evidence="1" type="ORF">V6N12_009173</name>
</gene>
<name>A0ABR2C593_9ROSI</name>
<evidence type="ECO:0000313" key="1">
    <source>
        <dbReference type="EMBL" id="KAK8514467.1"/>
    </source>
</evidence>